<evidence type="ECO:0000313" key="5">
    <source>
        <dbReference type="Proteomes" id="UP000053326"/>
    </source>
</evidence>
<dbReference type="Proteomes" id="UP000053326">
    <property type="component" value="Unassembled WGS sequence"/>
</dbReference>
<feature type="domain" description="PucR C-terminal helix-turn-helix" evidence="2">
    <location>
        <begin position="330"/>
        <end position="387"/>
    </location>
</feature>
<dbReference type="Pfam" id="PF17853">
    <property type="entry name" value="GGDEF_2"/>
    <property type="match status" value="1"/>
</dbReference>
<evidence type="ECO:0000256" key="1">
    <source>
        <dbReference type="ARBA" id="ARBA00006754"/>
    </source>
</evidence>
<dbReference type="AlphaFoldDB" id="A0A101FFG1"/>
<evidence type="ECO:0000259" key="2">
    <source>
        <dbReference type="Pfam" id="PF13556"/>
    </source>
</evidence>
<comment type="similarity">
    <text evidence="1">Belongs to the CdaR family.</text>
</comment>
<dbReference type="InterPro" id="IPR051448">
    <property type="entry name" value="CdaR-like_regulators"/>
</dbReference>
<proteinExistence type="inferred from homology"/>
<reference evidence="5" key="1">
    <citation type="journal article" date="2015" name="MBio">
        <title>Genome-Resolved Metagenomic Analysis Reveals Roles for Candidate Phyla and Other Microbial Community Members in Biogeochemical Transformations in Oil Reservoirs.</title>
        <authorList>
            <person name="Hu P."/>
            <person name="Tom L."/>
            <person name="Singh A."/>
            <person name="Thomas B.C."/>
            <person name="Baker B.J."/>
            <person name="Piceno Y.M."/>
            <person name="Andersen G.L."/>
            <person name="Banfield J.F."/>
        </authorList>
    </citation>
    <scope>NUCLEOTIDE SEQUENCE [LARGE SCALE GENOMIC DNA]</scope>
</reference>
<dbReference type="EMBL" id="LGFO01000174">
    <property type="protein sequence ID" value="KUK36059.1"/>
    <property type="molecule type" value="Genomic_DNA"/>
</dbReference>
<sequence length="411" mass="47944">MITKTTRASLIDSVLQEQSLCKVIAYLQSVTGRSVIITDRLGKVYANSPDVKIESPDDLYLQIPFQSRKRFYYQAADNTLYYYTGFTDKDACILLVGAEEDRIKDWKKHLEKVSLAVKTYILLVKETEKAKNQFTSKLIEDILVRNVCNIKDLIKQYNFYSFDLNKLYYVAIMEPEPIPENKLKVLHAHTQDWLKHNNLDIICSIWNKRFIVFVCPTHFDQQTLEADLGWEKHLSNIRRHQKDILNFFNISTSFGIGRKYPLHELHRSYQEAMIALNISKLTGKKHFVAHFLDLGLFSLINFQDIKLLKRFCFNLFGELLQHDRANKWELMSALRALFNTNFNVNEAAQEVYVHPNTLRYRIKKIEELTGMKLERMEEKINLFVAVNLYELLRVNGLLDNASDDDSSAAPA</sequence>
<gene>
    <name evidence="4" type="ORF">XD66_1231</name>
</gene>
<comment type="caution">
    <text evidence="4">The sequence shown here is derived from an EMBL/GenBank/DDBJ whole genome shotgun (WGS) entry which is preliminary data.</text>
</comment>
<dbReference type="InterPro" id="IPR042070">
    <property type="entry name" value="PucR_C-HTH_sf"/>
</dbReference>
<dbReference type="Pfam" id="PF13556">
    <property type="entry name" value="HTH_30"/>
    <property type="match status" value="1"/>
</dbReference>
<dbReference type="InterPro" id="IPR041522">
    <property type="entry name" value="CdaR_GGDEF"/>
</dbReference>
<protein>
    <submittedName>
        <fullName evidence="4">Uncharacterized protein</fullName>
    </submittedName>
</protein>
<feature type="domain" description="CdaR GGDEF-like" evidence="3">
    <location>
        <begin position="152"/>
        <end position="278"/>
    </location>
</feature>
<dbReference type="InterPro" id="IPR025736">
    <property type="entry name" value="PucR_C-HTH_dom"/>
</dbReference>
<evidence type="ECO:0000313" key="4">
    <source>
        <dbReference type="EMBL" id="KUK36059.1"/>
    </source>
</evidence>
<name>A0A101FFG1_9THEO</name>
<feature type="non-terminal residue" evidence="4">
    <location>
        <position position="411"/>
    </location>
</feature>
<dbReference type="PANTHER" id="PTHR33744:SF15">
    <property type="entry name" value="CARBOHYDRATE DIACID REGULATOR"/>
    <property type="match status" value="1"/>
</dbReference>
<organism evidence="4 5">
    <name type="scientific">Thermacetogenium phaeum</name>
    <dbReference type="NCBI Taxonomy" id="85874"/>
    <lineage>
        <taxon>Bacteria</taxon>
        <taxon>Bacillati</taxon>
        <taxon>Bacillota</taxon>
        <taxon>Clostridia</taxon>
        <taxon>Thermoanaerobacterales</taxon>
        <taxon>Thermoanaerobacteraceae</taxon>
        <taxon>Thermacetogenium</taxon>
    </lineage>
</organism>
<accession>A0A101FFG1</accession>
<dbReference type="PANTHER" id="PTHR33744">
    <property type="entry name" value="CARBOHYDRATE DIACID REGULATOR"/>
    <property type="match status" value="1"/>
</dbReference>
<evidence type="ECO:0000259" key="3">
    <source>
        <dbReference type="Pfam" id="PF17853"/>
    </source>
</evidence>
<dbReference type="Gene3D" id="1.10.10.2840">
    <property type="entry name" value="PucR C-terminal helix-turn-helix domain"/>
    <property type="match status" value="1"/>
</dbReference>